<dbReference type="UniPathway" id="UPA00109">
    <property type="reaction ID" value="UER00182"/>
</dbReference>
<feature type="binding site" evidence="15">
    <location>
        <position position="107"/>
    </location>
    <ligand>
        <name>Mg(2+)</name>
        <dbReference type="ChEBI" id="CHEBI:18420"/>
        <note>catalytic</note>
    </ligand>
</feature>
<dbReference type="Proteomes" id="UP000183995">
    <property type="component" value="Unassembled WGS sequence"/>
</dbReference>
<feature type="binding site" description="in other chain" evidence="15">
    <location>
        <begin position="129"/>
        <end position="131"/>
    </location>
    <ligand>
        <name>substrate</name>
        <note>ligand shared between dimeric partners</note>
    </ligand>
</feature>
<dbReference type="PRINTS" id="PR00476">
    <property type="entry name" value="PHFRCTKINASE"/>
</dbReference>
<comment type="similarity">
    <text evidence="15">Belongs to the phosphofructokinase type A (PFKA) family. ATP-dependent PFK group I subfamily. Prokaryotic clade 'B1' sub-subfamily.</text>
</comment>
<dbReference type="NCBIfam" id="TIGR02482">
    <property type="entry name" value="PFKA_ATP"/>
    <property type="match status" value="1"/>
</dbReference>
<comment type="function">
    <text evidence="2 15">Catalyzes the phosphorylation of D-fructose 6-phosphate to fructose 1,6-bisphosphate by ATP, the first committing step of glycolysis.</text>
</comment>
<dbReference type="EC" id="2.7.1.11" evidence="15"/>
<dbReference type="InterPro" id="IPR015912">
    <property type="entry name" value="Phosphofructokinase_CS"/>
</dbReference>
<evidence type="ECO:0000256" key="4">
    <source>
        <dbReference type="ARBA" id="ARBA00004679"/>
    </source>
</evidence>
<evidence type="ECO:0000259" key="16">
    <source>
        <dbReference type="Pfam" id="PF00365"/>
    </source>
</evidence>
<dbReference type="STRING" id="1123282.SAMN02745823_00175"/>
<organism evidence="17 18">
    <name type="scientific">Sporobacter termitidis DSM 10068</name>
    <dbReference type="NCBI Taxonomy" id="1123282"/>
    <lineage>
        <taxon>Bacteria</taxon>
        <taxon>Bacillati</taxon>
        <taxon>Bacillota</taxon>
        <taxon>Clostridia</taxon>
        <taxon>Eubacteriales</taxon>
        <taxon>Oscillospiraceae</taxon>
        <taxon>Sporobacter</taxon>
    </lineage>
</organism>
<accession>A0A1M5TP27</accession>
<dbReference type="PANTHER" id="PTHR13697:SF4">
    <property type="entry name" value="ATP-DEPENDENT 6-PHOSPHOFRUCTOKINASE"/>
    <property type="match status" value="1"/>
</dbReference>
<dbReference type="AlphaFoldDB" id="A0A1M5TP27"/>
<evidence type="ECO:0000256" key="1">
    <source>
        <dbReference type="ARBA" id="ARBA00001946"/>
    </source>
</evidence>
<keyword evidence="18" id="KW-1185">Reference proteome</keyword>
<evidence type="ECO:0000256" key="6">
    <source>
        <dbReference type="ARBA" id="ARBA00022533"/>
    </source>
</evidence>
<evidence type="ECO:0000256" key="15">
    <source>
        <dbReference type="HAMAP-Rule" id="MF_00339"/>
    </source>
</evidence>
<comment type="pathway">
    <text evidence="4 15">Carbohydrate degradation; glycolysis; D-glyceraldehyde 3-phosphate and glycerone phosphate from D-glucose: step 3/4.</text>
</comment>
<reference evidence="17 18" key="1">
    <citation type="submission" date="2016-11" db="EMBL/GenBank/DDBJ databases">
        <authorList>
            <person name="Jaros S."/>
            <person name="Januszkiewicz K."/>
            <person name="Wedrychowicz H."/>
        </authorList>
    </citation>
    <scope>NUCLEOTIDE SEQUENCE [LARGE SCALE GENOMIC DNA]</scope>
    <source>
        <strain evidence="17 18">DSM 10068</strain>
    </source>
</reference>
<gene>
    <name evidence="15" type="primary">pfkA</name>
    <name evidence="17" type="ORF">SAMN02745823_00175</name>
</gene>
<evidence type="ECO:0000256" key="13">
    <source>
        <dbReference type="ARBA" id="ARBA00023152"/>
    </source>
</evidence>
<keyword evidence="7 15" id="KW-0808">Transferase</keyword>
<keyword evidence="10 15" id="KW-0418">Kinase</keyword>
<dbReference type="OrthoDB" id="9802503at2"/>
<dbReference type="GO" id="GO:0048029">
    <property type="term" value="F:monosaccharide binding"/>
    <property type="evidence" value="ECO:0007669"/>
    <property type="project" value="TreeGrafter"/>
</dbReference>
<proteinExistence type="inferred from homology"/>
<dbReference type="PIRSF" id="PIRSF000532">
    <property type="entry name" value="ATP_PFK_prok"/>
    <property type="match status" value="1"/>
</dbReference>
<feature type="binding site" evidence="15">
    <location>
        <position position="248"/>
    </location>
    <ligand>
        <name>substrate</name>
        <note>ligand shared between dimeric partners</note>
    </ligand>
</feature>
<evidence type="ECO:0000256" key="2">
    <source>
        <dbReference type="ARBA" id="ARBA00002659"/>
    </source>
</evidence>
<dbReference type="SUPFAM" id="SSF53784">
    <property type="entry name" value="Phosphofructokinase"/>
    <property type="match status" value="1"/>
</dbReference>
<dbReference type="GO" id="GO:0070095">
    <property type="term" value="F:fructose-6-phosphate binding"/>
    <property type="evidence" value="ECO:0007669"/>
    <property type="project" value="TreeGrafter"/>
</dbReference>
<comment type="subcellular location">
    <subcellularLocation>
        <location evidence="3 15">Cytoplasm</location>
    </subcellularLocation>
</comment>
<comment type="caution">
    <text evidence="15">Lacks conserved residue(s) required for the propagation of feature annotation.</text>
</comment>
<evidence type="ECO:0000256" key="5">
    <source>
        <dbReference type="ARBA" id="ARBA00022490"/>
    </source>
</evidence>
<dbReference type="Gene3D" id="3.40.50.460">
    <property type="entry name" value="Phosphofructokinase domain"/>
    <property type="match status" value="1"/>
</dbReference>
<evidence type="ECO:0000256" key="10">
    <source>
        <dbReference type="ARBA" id="ARBA00022777"/>
    </source>
</evidence>
<sequence>MSNSVKRIGVLTSGGDAPGMNAAIRAVVLTSIHLGIDCVGIRRGYTGLISGDIVPMTAEDVNGIERCGGTILYTARSAEFQTEKGLQRAVDNCKFMDIEGLVVIGGDGSYRGALELSRHGVPVVGLPGTIDNDIGCTSYTIGFDTACNTAIDAVDKLDDTMQAHERCSVVEVMGHRAGHLALNVGIATGATVTLIPEMGVDFEADVSGRIRSARLKGQTHFTVIVAEGAASAHEVAEKIKAATGIDTRVTTLGHIQRGGSPLIRDRVTAARMGYKAVRLLADGVFNRIICMNGEKCVDYDIEEALNMTKGLDEDACLMQDALMS</sequence>
<dbReference type="HAMAP" id="MF_00339">
    <property type="entry name" value="Phosphofructokinase_I_B1"/>
    <property type="match status" value="1"/>
</dbReference>
<name>A0A1M5TP27_9FIRM</name>
<keyword evidence="12 15" id="KW-0460">Magnesium</keyword>
<keyword evidence="5 15" id="KW-0963">Cytoplasm</keyword>
<dbReference type="NCBIfam" id="NF002872">
    <property type="entry name" value="PRK03202.1"/>
    <property type="match status" value="1"/>
</dbReference>
<feature type="binding site" description="in other chain" evidence="15">
    <location>
        <begin position="173"/>
        <end position="175"/>
    </location>
    <ligand>
        <name>substrate</name>
        <note>ligand shared between dimeric partners</note>
    </ligand>
</feature>
<evidence type="ECO:0000256" key="8">
    <source>
        <dbReference type="ARBA" id="ARBA00022723"/>
    </source>
</evidence>
<dbReference type="Pfam" id="PF00365">
    <property type="entry name" value="PFK"/>
    <property type="match status" value="1"/>
</dbReference>
<dbReference type="InterPro" id="IPR022953">
    <property type="entry name" value="ATP_PFK"/>
</dbReference>
<dbReference type="GO" id="GO:0030388">
    <property type="term" value="P:fructose 1,6-bisphosphate metabolic process"/>
    <property type="evidence" value="ECO:0007669"/>
    <property type="project" value="TreeGrafter"/>
</dbReference>
<dbReference type="EMBL" id="FQXV01000001">
    <property type="protein sequence ID" value="SHH52512.1"/>
    <property type="molecule type" value="Genomic_DNA"/>
</dbReference>
<feature type="binding site" evidence="15">
    <location>
        <position position="15"/>
    </location>
    <ligand>
        <name>ATP</name>
        <dbReference type="ChEBI" id="CHEBI:30616"/>
    </ligand>
</feature>
<feature type="domain" description="Phosphofructokinase" evidence="16">
    <location>
        <begin position="7"/>
        <end position="280"/>
    </location>
</feature>
<keyword evidence="13 15" id="KW-0324">Glycolysis</keyword>
<dbReference type="FunFam" id="3.40.50.460:FF:000002">
    <property type="entry name" value="ATP-dependent 6-phosphofructokinase"/>
    <property type="match status" value="1"/>
</dbReference>
<dbReference type="RefSeq" id="WP_073075754.1">
    <property type="nucleotide sequence ID" value="NZ_FQXV01000001.1"/>
</dbReference>
<dbReference type="GO" id="GO:0046872">
    <property type="term" value="F:metal ion binding"/>
    <property type="evidence" value="ECO:0007669"/>
    <property type="project" value="UniProtKB-KW"/>
</dbReference>
<dbReference type="GO" id="GO:0006002">
    <property type="term" value="P:fructose 6-phosphate metabolic process"/>
    <property type="evidence" value="ECO:0007669"/>
    <property type="project" value="UniProtKB-UniRule"/>
</dbReference>
<feature type="binding site" evidence="15">
    <location>
        <position position="166"/>
    </location>
    <ligand>
        <name>substrate</name>
        <note>ligand shared between dimeric partners</note>
    </ligand>
</feature>
<protein>
    <recommendedName>
        <fullName evidence="15">ATP-dependent 6-phosphofructokinase</fullName>
        <shortName evidence="15">ATP-PFK</shortName>
        <shortName evidence="15">Phosphofructokinase</shortName>
        <ecNumber evidence="15">2.7.1.11</ecNumber>
    </recommendedName>
    <alternativeName>
        <fullName evidence="15">Phosphohexokinase</fullName>
    </alternativeName>
</protein>
<feature type="binding site" evidence="15">
    <location>
        <begin position="76"/>
        <end position="77"/>
    </location>
    <ligand>
        <name>ATP</name>
        <dbReference type="ChEBI" id="CHEBI:30616"/>
    </ligand>
</feature>
<dbReference type="Gene3D" id="3.40.50.450">
    <property type="match status" value="1"/>
</dbReference>
<evidence type="ECO:0000256" key="11">
    <source>
        <dbReference type="ARBA" id="ARBA00022840"/>
    </source>
</evidence>
<dbReference type="GO" id="GO:0042802">
    <property type="term" value="F:identical protein binding"/>
    <property type="evidence" value="ECO:0007669"/>
    <property type="project" value="TreeGrafter"/>
</dbReference>
<dbReference type="GO" id="GO:0005945">
    <property type="term" value="C:6-phosphofructokinase complex"/>
    <property type="evidence" value="ECO:0007669"/>
    <property type="project" value="TreeGrafter"/>
</dbReference>
<comment type="cofactor">
    <cofactor evidence="1 15">
        <name>Mg(2+)</name>
        <dbReference type="ChEBI" id="CHEBI:18420"/>
    </cofactor>
</comment>
<evidence type="ECO:0000256" key="14">
    <source>
        <dbReference type="ARBA" id="ARBA00048070"/>
    </source>
</evidence>
<dbReference type="InterPro" id="IPR012828">
    <property type="entry name" value="PFKA_ATP_prok"/>
</dbReference>
<evidence type="ECO:0000256" key="12">
    <source>
        <dbReference type="ARBA" id="ARBA00022842"/>
    </source>
</evidence>
<evidence type="ECO:0000313" key="18">
    <source>
        <dbReference type="Proteomes" id="UP000183995"/>
    </source>
</evidence>
<feature type="binding site" description="in other chain" evidence="15">
    <location>
        <position position="227"/>
    </location>
    <ligand>
        <name>substrate</name>
        <note>ligand shared between dimeric partners</note>
    </ligand>
</feature>
<feature type="active site" description="Proton acceptor" evidence="15">
    <location>
        <position position="131"/>
    </location>
</feature>
<dbReference type="PROSITE" id="PS00433">
    <property type="entry name" value="PHOSPHOFRUCTOKINASE"/>
    <property type="match status" value="1"/>
</dbReference>
<feature type="binding site" description="in other chain" evidence="15">
    <location>
        <begin position="254"/>
        <end position="257"/>
    </location>
    <ligand>
        <name>substrate</name>
        <note>ligand shared between dimeric partners</note>
    </ligand>
</feature>
<dbReference type="GO" id="GO:0061621">
    <property type="term" value="P:canonical glycolysis"/>
    <property type="evidence" value="ECO:0007669"/>
    <property type="project" value="TreeGrafter"/>
</dbReference>
<dbReference type="InterPro" id="IPR035966">
    <property type="entry name" value="PKF_sf"/>
</dbReference>
<comment type="subunit">
    <text evidence="15">Homotetramer.</text>
</comment>
<dbReference type="GO" id="GO:0016208">
    <property type="term" value="F:AMP binding"/>
    <property type="evidence" value="ECO:0007669"/>
    <property type="project" value="TreeGrafter"/>
</dbReference>
<comment type="catalytic activity">
    <reaction evidence="14 15">
        <text>beta-D-fructose 6-phosphate + ATP = beta-D-fructose 1,6-bisphosphate + ADP + H(+)</text>
        <dbReference type="Rhea" id="RHEA:16109"/>
        <dbReference type="ChEBI" id="CHEBI:15378"/>
        <dbReference type="ChEBI" id="CHEBI:30616"/>
        <dbReference type="ChEBI" id="CHEBI:32966"/>
        <dbReference type="ChEBI" id="CHEBI:57634"/>
        <dbReference type="ChEBI" id="CHEBI:456216"/>
        <dbReference type="EC" id="2.7.1.11"/>
    </reaction>
</comment>
<comment type="activity regulation">
    <text evidence="15">Allosterically activated by ADP and other diphosphonucleosides, and allosterically inhibited by phosphoenolpyruvate.</text>
</comment>
<evidence type="ECO:0000256" key="3">
    <source>
        <dbReference type="ARBA" id="ARBA00004496"/>
    </source>
</evidence>
<evidence type="ECO:0000256" key="7">
    <source>
        <dbReference type="ARBA" id="ARBA00022679"/>
    </source>
</evidence>
<dbReference type="InterPro" id="IPR000023">
    <property type="entry name" value="Phosphofructokinase_dom"/>
</dbReference>
<dbReference type="GO" id="GO:0005524">
    <property type="term" value="F:ATP binding"/>
    <property type="evidence" value="ECO:0007669"/>
    <property type="project" value="UniProtKB-UniRule"/>
</dbReference>
<evidence type="ECO:0000256" key="9">
    <source>
        <dbReference type="ARBA" id="ARBA00022741"/>
    </source>
</evidence>
<keyword evidence="8 15" id="KW-0479">Metal-binding</keyword>
<keyword evidence="11 15" id="KW-0067">ATP-binding</keyword>
<dbReference type="InterPro" id="IPR012003">
    <property type="entry name" value="ATP_PFK_prok-type"/>
</dbReference>
<feature type="binding site" evidence="15">
    <location>
        <begin position="106"/>
        <end position="109"/>
    </location>
    <ligand>
        <name>ATP</name>
        <dbReference type="ChEBI" id="CHEBI:30616"/>
    </ligand>
</feature>
<evidence type="ECO:0000313" key="17">
    <source>
        <dbReference type="EMBL" id="SHH52512.1"/>
    </source>
</evidence>
<dbReference type="PANTHER" id="PTHR13697">
    <property type="entry name" value="PHOSPHOFRUCTOKINASE"/>
    <property type="match status" value="1"/>
</dbReference>
<keyword evidence="6 15" id="KW-0021">Allosteric enzyme</keyword>
<dbReference type="GO" id="GO:0003872">
    <property type="term" value="F:6-phosphofructokinase activity"/>
    <property type="evidence" value="ECO:0007669"/>
    <property type="project" value="UniProtKB-UniRule"/>
</dbReference>
<keyword evidence="9 15" id="KW-0547">Nucleotide-binding</keyword>